<feature type="transmembrane region" description="Helical" evidence="1">
    <location>
        <begin position="130"/>
        <end position="147"/>
    </location>
</feature>
<dbReference type="EMBL" id="WKJJ01000026">
    <property type="protein sequence ID" value="MRV76007.1"/>
    <property type="molecule type" value="Genomic_DNA"/>
</dbReference>
<feature type="transmembrane region" description="Helical" evidence="1">
    <location>
        <begin position="98"/>
        <end position="118"/>
    </location>
</feature>
<keyword evidence="3" id="KW-0482">Metalloprotease</keyword>
<keyword evidence="3" id="KW-0378">Hydrolase</keyword>
<feature type="transmembrane region" description="Helical" evidence="1">
    <location>
        <begin position="214"/>
        <end position="233"/>
    </location>
</feature>
<reference evidence="3 4" key="1">
    <citation type="submission" date="2019-11" db="EMBL/GenBank/DDBJ databases">
        <title>Novel species isolated from a subtropical stream in China.</title>
        <authorList>
            <person name="Lu H."/>
        </authorList>
    </citation>
    <scope>NUCLEOTIDE SEQUENCE [LARGE SCALE GENOMIC DNA]</scope>
    <source>
        <strain evidence="3 4">FT92W</strain>
    </source>
</reference>
<feature type="transmembrane region" description="Helical" evidence="1">
    <location>
        <begin position="190"/>
        <end position="208"/>
    </location>
</feature>
<dbReference type="GO" id="GO:0008237">
    <property type="term" value="F:metallopeptidase activity"/>
    <property type="evidence" value="ECO:0007669"/>
    <property type="project" value="UniProtKB-KW"/>
</dbReference>
<dbReference type="RefSeq" id="WP_154381101.1">
    <property type="nucleotide sequence ID" value="NZ_WKJJ01000026.1"/>
</dbReference>
<evidence type="ECO:0000313" key="4">
    <source>
        <dbReference type="Proteomes" id="UP000446768"/>
    </source>
</evidence>
<dbReference type="Proteomes" id="UP000446768">
    <property type="component" value="Unassembled WGS sequence"/>
</dbReference>
<keyword evidence="3" id="KW-0645">Protease</keyword>
<accession>A0A7X2LXA4</accession>
<evidence type="ECO:0000256" key="1">
    <source>
        <dbReference type="SAM" id="Phobius"/>
    </source>
</evidence>
<organism evidence="3 4">
    <name type="scientific">Pseudoduganella rivuli</name>
    <dbReference type="NCBI Taxonomy" id="2666085"/>
    <lineage>
        <taxon>Bacteria</taxon>
        <taxon>Pseudomonadati</taxon>
        <taxon>Pseudomonadota</taxon>
        <taxon>Betaproteobacteria</taxon>
        <taxon>Burkholderiales</taxon>
        <taxon>Oxalobacteraceae</taxon>
        <taxon>Telluria group</taxon>
        <taxon>Pseudoduganella</taxon>
    </lineage>
</organism>
<dbReference type="AlphaFoldDB" id="A0A7X2LXA4"/>
<protein>
    <submittedName>
        <fullName evidence="3">CPBP family intramembrane metalloprotease</fullName>
    </submittedName>
</protein>
<dbReference type="GO" id="GO:0004175">
    <property type="term" value="F:endopeptidase activity"/>
    <property type="evidence" value="ECO:0007669"/>
    <property type="project" value="UniProtKB-ARBA"/>
</dbReference>
<gene>
    <name evidence="3" type="ORF">GJ700_30265</name>
</gene>
<dbReference type="GO" id="GO:0080120">
    <property type="term" value="P:CAAX-box protein maturation"/>
    <property type="evidence" value="ECO:0007669"/>
    <property type="project" value="UniProtKB-ARBA"/>
</dbReference>
<dbReference type="Pfam" id="PF02517">
    <property type="entry name" value="Rce1-like"/>
    <property type="match status" value="1"/>
</dbReference>
<evidence type="ECO:0000259" key="2">
    <source>
        <dbReference type="Pfam" id="PF02517"/>
    </source>
</evidence>
<keyword evidence="1" id="KW-0812">Transmembrane</keyword>
<keyword evidence="1" id="KW-0472">Membrane</keyword>
<dbReference type="InterPro" id="IPR003675">
    <property type="entry name" value="Rce1/LyrA-like_dom"/>
</dbReference>
<feature type="domain" description="CAAX prenyl protease 2/Lysostaphin resistance protein A-like" evidence="2">
    <location>
        <begin position="135"/>
        <end position="225"/>
    </location>
</feature>
<evidence type="ECO:0000313" key="3">
    <source>
        <dbReference type="EMBL" id="MRV76007.1"/>
    </source>
</evidence>
<sequence length="252" mass="26677">MLAIAFIVVAIALVTWAGWELWRSPLLHTECIADSPSRQFIRRQVGYQASFLSLALVVATLANALAAKGAGQVFAIGALDSSANVEAFGVVHMAGASWLHAGFLLTLGFAFATCVLVSASLQGVANWPQFIRTYGWWIIVLSGVNALSEELIYRGAVVVVAQGRLEPLQTALLSAILFALAHARGQAGGAAVVAGSAVVGWFLAHAVLQTHGLFWAWCAHFVQDVIIFAGLIARTVVRDDRAIASDVLTRAG</sequence>
<proteinExistence type="predicted"/>
<comment type="caution">
    <text evidence="3">The sequence shown here is derived from an EMBL/GenBank/DDBJ whole genome shotgun (WGS) entry which is preliminary data.</text>
</comment>
<keyword evidence="1" id="KW-1133">Transmembrane helix</keyword>
<keyword evidence="4" id="KW-1185">Reference proteome</keyword>
<name>A0A7X2LXA4_9BURK</name>
<feature type="transmembrane region" description="Helical" evidence="1">
    <location>
        <begin position="45"/>
        <end position="66"/>
    </location>
</feature>
<dbReference type="GO" id="GO:0006508">
    <property type="term" value="P:proteolysis"/>
    <property type="evidence" value="ECO:0007669"/>
    <property type="project" value="UniProtKB-KW"/>
</dbReference>